<sequence length="386" mass="44740">MIQIFYSKKVPLLQNTVYLDQISAKTAPYGTLNITMDNKQFVFNSAFDPRLMVYDKSYDNSVPSKVFISYYDGIIDYLASRYNLRSGNIIEIGCGKGTFLTRTASRYKNINCLGIDPSYEGSKTSHNGRVKFINEYFKKEHINNINLISLILLRHTLEHIPSPIDFLKNIFHIFKYRIKSKTLPVFIEVPDFMWTLKNDAFMDFCYEHVNYFTEKSISDCISAAGAHVTNITKAFKNQYIWAECTINSDRFTKAHSYRVNDPDLKDKNFFTHFKNNLKTIINKIKILKINKKTVIWGMATKGVMFSLHLLNNHVEVDYCIDINRNKQGKYAPLSGYQISSPNCLVGKNNYAIICMNQNYAKEVHNLCRNLKVNHIMYDAEINEICL</sequence>
<dbReference type="AlphaFoldDB" id="A0A2H0WTC7"/>
<comment type="caution">
    <text evidence="1">The sequence shown here is derived from an EMBL/GenBank/DDBJ whole genome shotgun (WGS) entry which is preliminary data.</text>
</comment>
<accession>A0A2H0WTC7</accession>
<name>A0A2H0WTC7_9BACT</name>
<dbReference type="Gene3D" id="3.40.50.720">
    <property type="entry name" value="NAD(P)-binding Rossmann-like Domain"/>
    <property type="match status" value="1"/>
</dbReference>
<gene>
    <name evidence="1" type="ORF">COT62_01415</name>
</gene>
<proteinExistence type="predicted"/>
<dbReference type="InterPro" id="IPR029063">
    <property type="entry name" value="SAM-dependent_MTases_sf"/>
</dbReference>
<dbReference type="EMBL" id="PEZG01000030">
    <property type="protein sequence ID" value="PIS15875.1"/>
    <property type="molecule type" value="Genomic_DNA"/>
</dbReference>
<dbReference type="Pfam" id="PF13489">
    <property type="entry name" value="Methyltransf_23"/>
    <property type="match status" value="1"/>
</dbReference>
<dbReference type="SUPFAM" id="SSF53335">
    <property type="entry name" value="S-adenosyl-L-methionine-dependent methyltransferases"/>
    <property type="match status" value="1"/>
</dbReference>
<organism evidence="1 2">
    <name type="scientific">Candidatus Roizmanbacteria bacterium CG09_land_8_20_14_0_10_41_9</name>
    <dbReference type="NCBI Taxonomy" id="1974850"/>
    <lineage>
        <taxon>Bacteria</taxon>
        <taxon>Candidatus Roizmaniibacteriota</taxon>
    </lineage>
</organism>
<evidence type="ECO:0000313" key="2">
    <source>
        <dbReference type="Proteomes" id="UP000231198"/>
    </source>
</evidence>
<protein>
    <recommendedName>
        <fullName evidence="3">C-methyltransferase domain-containing protein</fullName>
    </recommendedName>
</protein>
<dbReference type="Gene3D" id="3.40.50.150">
    <property type="entry name" value="Vaccinia Virus protein VP39"/>
    <property type="match status" value="1"/>
</dbReference>
<dbReference type="Proteomes" id="UP000231198">
    <property type="component" value="Unassembled WGS sequence"/>
</dbReference>
<evidence type="ECO:0008006" key="3">
    <source>
        <dbReference type="Google" id="ProtNLM"/>
    </source>
</evidence>
<reference evidence="2" key="1">
    <citation type="submission" date="2017-09" db="EMBL/GenBank/DDBJ databases">
        <title>Depth-based differentiation of microbial function through sediment-hosted aquifers and enrichment of novel symbionts in the deep terrestrial subsurface.</title>
        <authorList>
            <person name="Probst A.J."/>
            <person name="Ladd B."/>
            <person name="Jarett J.K."/>
            <person name="Geller-Mcgrath D.E."/>
            <person name="Sieber C.M.K."/>
            <person name="Emerson J.B."/>
            <person name="Anantharaman K."/>
            <person name="Thomas B.C."/>
            <person name="Malmstrom R."/>
            <person name="Stieglmeier M."/>
            <person name="Klingl A."/>
            <person name="Woyke T."/>
            <person name="Ryan C.M."/>
            <person name="Banfield J.F."/>
        </authorList>
    </citation>
    <scope>NUCLEOTIDE SEQUENCE [LARGE SCALE GENOMIC DNA]</scope>
</reference>
<evidence type="ECO:0000313" key="1">
    <source>
        <dbReference type="EMBL" id="PIS15875.1"/>
    </source>
</evidence>